<feature type="region of interest" description="Disordered" evidence="1">
    <location>
        <begin position="172"/>
        <end position="262"/>
    </location>
</feature>
<dbReference type="InterPro" id="IPR046521">
    <property type="entry name" value="DUF6698"/>
</dbReference>
<dbReference type="AlphaFoldDB" id="A0A8I2YNA2"/>
<organism evidence="2 3">
    <name type="scientific">Boletus reticuloceps</name>
    <dbReference type="NCBI Taxonomy" id="495285"/>
    <lineage>
        <taxon>Eukaryota</taxon>
        <taxon>Fungi</taxon>
        <taxon>Dikarya</taxon>
        <taxon>Basidiomycota</taxon>
        <taxon>Agaricomycotina</taxon>
        <taxon>Agaricomycetes</taxon>
        <taxon>Agaricomycetidae</taxon>
        <taxon>Boletales</taxon>
        <taxon>Boletineae</taxon>
        <taxon>Boletaceae</taxon>
        <taxon>Boletoideae</taxon>
        <taxon>Boletus</taxon>
    </lineage>
</organism>
<sequence length="262" mass="28952">MTSMNFPGFMWEDNGSNFNENNLFQGFLRGFYIERVTRHIFTGLSTGMGGEARGSKPNNSELNHMEEVGGAHLAYAAVQARFGISSKTRWLEKDKIFDYRKYYYVLADLIDDCDDVEWRDSLFKHYNVLLFKDEKGRKSENFDDKGDREDDTDAKPGRDSIVALSSTTNILPDLAPESSTTVTANGTSTTHAIPAPAPENSTATTATNGIPPMAPTQASSNSIVELSDLADLDNDAEKAQNDKKRRAAIKKGEEKGYGSRLG</sequence>
<feature type="region of interest" description="Disordered" evidence="1">
    <location>
        <begin position="138"/>
        <end position="159"/>
    </location>
</feature>
<name>A0A8I2YNA2_9AGAM</name>
<dbReference type="Proteomes" id="UP000683000">
    <property type="component" value="Unassembled WGS sequence"/>
</dbReference>
<reference evidence="2" key="1">
    <citation type="submission" date="2021-03" db="EMBL/GenBank/DDBJ databases">
        <title>Evolutionary innovations through gain and loss of genes in the ectomycorrhizal Boletales.</title>
        <authorList>
            <person name="Wu G."/>
            <person name="Miyauchi S."/>
            <person name="Morin E."/>
            <person name="Yang Z.-L."/>
            <person name="Xu J."/>
            <person name="Martin F.M."/>
        </authorList>
    </citation>
    <scope>NUCLEOTIDE SEQUENCE</scope>
    <source>
        <strain evidence="2">BR01</strain>
    </source>
</reference>
<dbReference type="EMBL" id="JAGFBS010000016">
    <property type="protein sequence ID" value="KAG6375000.1"/>
    <property type="molecule type" value="Genomic_DNA"/>
</dbReference>
<proteinExistence type="predicted"/>
<feature type="compositionally biased region" description="Polar residues" evidence="1">
    <location>
        <begin position="199"/>
        <end position="208"/>
    </location>
</feature>
<feature type="compositionally biased region" description="Basic and acidic residues" evidence="1">
    <location>
        <begin position="138"/>
        <end position="158"/>
    </location>
</feature>
<gene>
    <name evidence="2" type="ORF">JVT61DRAFT_3775</name>
</gene>
<evidence type="ECO:0000313" key="3">
    <source>
        <dbReference type="Proteomes" id="UP000683000"/>
    </source>
</evidence>
<evidence type="ECO:0000256" key="1">
    <source>
        <dbReference type="SAM" id="MobiDB-lite"/>
    </source>
</evidence>
<comment type="caution">
    <text evidence="2">The sequence shown here is derived from an EMBL/GenBank/DDBJ whole genome shotgun (WGS) entry which is preliminary data.</text>
</comment>
<feature type="compositionally biased region" description="Basic and acidic residues" evidence="1">
    <location>
        <begin position="250"/>
        <end position="262"/>
    </location>
</feature>
<evidence type="ECO:0000313" key="2">
    <source>
        <dbReference type="EMBL" id="KAG6375000.1"/>
    </source>
</evidence>
<dbReference type="OrthoDB" id="3220614at2759"/>
<feature type="compositionally biased region" description="Low complexity" evidence="1">
    <location>
        <begin position="178"/>
        <end position="190"/>
    </location>
</feature>
<protein>
    <submittedName>
        <fullName evidence="2">Uncharacterized protein</fullName>
    </submittedName>
</protein>
<dbReference type="Pfam" id="PF20414">
    <property type="entry name" value="DUF6698"/>
    <property type="match status" value="1"/>
</dbReference>
<keyword evidence="3" id="KW-1185">Reference proteome</keyword>
<accession>A0A8I2YNA2</accession>